<dbReference type="InterPro" id="IPR001279">
    <property type="entry name" value="Metallo-B-lactamas"/>
</dbReference>
<organism evidence="2 3">
    <name type="scientific">Vibrio quintilis</name>
    <dbReference type="NCBI Taxonomy" id="1117707"/>
    <lineage>
        <taxon>Bacteria</taxon>
        <taxon>Pseudomonadati</taxon>
        <taxon>Pseudomonadota</taxon>
        <taxon>Gammaproteobacteria</taxon>
        <taxon>Vibrionales</taxon>
        <taxon>Vibrionaceae</taxon>
        <taxon>Vibrio</taxon>
    </lineage>
</organism>
<dbReference type="OrthoDB" id="8441428at2"/>
<evidence type="ECO:0000259" key="1">
    <source>
        <dbReference type="SMART" id="SM00849"/>
    </source>
</evidence>
<dbReference type="EC" id="3.1.2.6" evidence="2"/>
<dbReference type="Gene3D" id="3.60.15.10">
    <property type="entry name" value="Ribonuclease Z/Hydroxyacylglutathione hydrolase-like"/>
    <property type="match status" value="1"/>
</dbReference>
<dbReference type="PANTHER" id="PTHR42951:SF14">
    <property type="entry name" value="METALLO-BETA-LACTAMASE SUPERFAMILY PROTEIN"/>
    <property type="match status" value="1"/>
</dbReference>
<keyword evidence="2" id="KW-0378">Hydrolase</keyword>
<dbReference type="RefSeq" id="WP_073583725.1">
    <property type="nucleotide sequence ID" value="NZ_AP024898.1"/>
</dbReference>
<protein>
    <submittedName>
        <fullName evidence="2">Hydroxyacylglutathione hydrolase</fullName>
        <ecNumber evidence="2">3.1.2.6</ecNumber>
    </submittedName>
</protein>
<accession>A0A1M7YWA8</accession>
<gene>
    <name evidence="2" type="primary">gloB_1</name>
    <name evidence="2" type="ORF">VQ7734_02706</name>
</gene>
<evidence type="ECO:0000313" key="2">
    <source>
        <dbReference type="EMBL" id="SHO56937.1"/>
    </source>
</evidence>
<keyword evidence="3" id="KW-1185">Reference proteome</keyword>
<reference evidence="3" key="1">
    <citation type="submission" date="2016-12" db="EMBL/GenBank/DDBJ databases">
        <authorList>
            <person name="Rodrigo-Torres L."/>
            <person name="Arahal R.D."/>
            <person name="Lucena T."/>
        </authorList>
    </citation>
    <scope>NUCLEOTIDE SEQUENCE [LARGE SCALE GENOMIC DNA]</scope>
</reference>
<dbReference type="Proteomes" id="UP000184600">
    <property type="component" value="Unassembled WGS sequence"/>
</dbReference>
<dbReference type="AlphaFoldDB" id="A0A1M7YWA8"/>
<dbReference type="GO" id="GO:0004416">
    <property type="term" value="F:hydroxyacylglutathione hydrolase activity"/>
    <property type="evidence" value="ECO:0007669"/>
    <property type="project" value="UniProtKB-EC"/>
</dbReference>
<evidence type="ECO:0000313" key="3">
    <source>
        <dbReference type="Proteomes" id="UP000184600"/>
    </source>
</evidence>
<dbReference type="PANTHER" id="PTHR42951">
    <property type="entry name" value="METALLO-BETA-LACTAMASE DOMAIN-CONTAINING"/>
    <property type="match status" value="1"/>
</dbReference>
<feature type="domain" description="Metallo-beta-lactamase" evidence="1">
    <location>
        <begin position="27"/>
        <end position="214"/>
    </location>
</feature>
<proteinExistence type="predicted"/>
<dbReference type="CDD" id="cd07739">
    <property type="entry name" value="metallo-hydrolase-like_MBL-fold"/>
    <property type="match status" value="1"/>
</dbReference>
<dbReference type="Pfam" id="PF00753">
    <property type="entry name" value="Lactamase_B"/>
    <property type="match status" value="1"/>
</dbReference>
<dbReference type="InterPro" id="IPR036866">
    <property type="entry name" value="RibonucZ/Hydroxyglut_hydro"/>
</dbReference>
<dbReference type="EMBL" id="FRFG01000031">
    <property type="protein sequence ID" value="SHO56937.1"/>
    <property type="molecule type" value="Genomic_DNA"/>
</dbReference>
<dbReference type="SUPFAM" id="SSF56281">
    <property type="entry name" value="Metallo-hydrolase/oxidoreductase"/>
    <property type="match status" value="1"/>
</dbReference>
<dbReference type="SMART" id="SM00849">
    <property type="entry name" value="Lactamase_B"/>
    <property type="match status" value="1"/>
</dbReference>
<dbReference type="STRING" id="1117707.VQ7734_02706"/>
<dbReference type="InterPro" id="IPR050855">
    <property type="entry name" value="NDM-1-like"/>
</dbReference>
<sequence>MPSNHIISLSPLNIKIFNGGDQHDGFSVNSTIVYGQKNAVVIDTQFTLANAHRLVAEILETGCQLQTIYITHFHPDHFLGTAVLHRAFPDAQIISLKGCGEFVNDAYDFKINYWGTEVLGSNGPKEKVAVELIEEPLIMLEGQRLEILGPLRGDSDGQSALWIPCIKTLVAADTVFNQAHVWIADDKTPELRQDWLDVLDRLEALNPEIVVPGHAPDAGRVSPDAIDFTRQYIKTFETVARAAHSGDELFSAMQQRYPGLATDICLHYSSKILKDKYVWPGEWPQALRELETVL</sequence>
<name>A0A1M7YWA8_9VIBR</name>